<dbReference type="InterPro" id="IPR036024">
    <property type="entry name" value="Somatomedin_B-like_dom_sf"/>
</dbReference>
<dbReference type="Pfam" id="PF00002">
    <property type="entry name" value="7tm_2"/>
    <property type="match status" value="1"/>
</dbReference>
<keyword evidence="3 6" id="KW-1133">Transmembrane helix</keyword>
<comment type="caution">
    <text evidence="9">The sequence shown here is derived from an EMBL/GenBank/DDBJ whole genome shotgun (WGS) entry which is preliminary data.</text>
</comment>
<proteinExistence type="predicted"/>
<sequence length="844" mass="96083">MVFLRINFAGTIFQNCADETCNGRCGTSINYPKRPYRCNCDADCINFGDCCHDFEEMCNVNITMAQLNTTVSGELRLLKDYGVCMEGDYNSNSEGFWMVGKCPNGYPEKEILERCETSISHPMTKIPVTIAIRRNLTFVNIFCAYCHGIEHFNKNIIIWKSSIVCRQPHLFNEDVSFAKITELLRNAACRVKIDESFSTRRCLPKRVIQQCQQYGDILKNSSNAKLCSRYSQVGVMDKTNGKIYKNPDCALCSLDDGVRLTNTDKIFTCHSTDDITELPNASFMDNIPFTIMFDFNLKKGGLNIRERNILPEKRTCGHVYEVYDTVLDVCTRLYCPPNHTPINGKCLLQTGNIETYWLTFIFAVDPNNSIAVYMDSWLYSSIDSCSIEVHNITNNVFDQIETNTAYGNRPRLSLEAIVLSNCSLSALFNRCYDFLESEFVTNGNLINITLATSKMLQCRDQKHVYMTFDKFKSDIIRRQKVYSFSVTFFSNIERLVHVIMCRPDAQWKLNCSMASYVPSQYEIRGSSLRIIGLTEIVPSSQFVIHDKKAFVCRNYSRNYGISHNLRQKMKFKIFVFIVIGTSIACCLLTIVVYFLLPQLRNIPGRIVMSLAASTAAAQCLGINVIQFSGIVCVLVAIAGHCLWLSVFSWTSVMALDLTRTVNQNGGLSKSEGKRYLLYACLAWGTPFMAVCALAFLEKLGYLNMEYGKDRACWIGNNVLMIYTFGCPVVFCFLVNLCCLIAISIAVSPRDKRLGKTNFIKRKKQFVKIFAKLMFLTGMTWVFMVLPAIFDEDILLWMNVLFNGSSGTYIFVSFVCNKRVYIMLKERFLVKSNNPSIYRISNITI</sequence>
<dbReference type="Gene3D" id="1.20.1070.10">
    <property type="entry name" value="Rhodopsin 7-helix transmembrane proteins"/>
    <property type="match status" value="1"/>
</dbReference>
<keyword evidence="4 6" id="KW-0472">Membrane</keyword>
<reference evidence="9 10" key="1">
    <citation type="submission" date="2024-01" db="EMBL/GenBank/DDBJ databases">
        <title>The genome of the rayed Mediterranean limpet Patella caerulea (Linnaeus, 1758).</title>
        <authorList>
            <person name="Anh-Thu Weber A."/>
            <person name="Halstead-Nussloch G."/>
        </authorList>
    </citation>
    <scope>NUCLEOTIDE SEQUENCE [LARGE SCALE GENOMIC DNA]</scope>
    <source>
        <strain evidence="9">AATW-2023a</strain>
        <tissue evidence="9">Whole specimen</tissue>
    </source>
</reference>
<keyword evidence="5" id="KW-1015">Disulfide bond</keyword>
<feature type="transmembrane region" description="Helical" evidence="6">
    <location>
        <begin position="719"/>
        <end position="747"/>
    </location>
</feature>
<evidence type="ECO:0000313" key="9">
    <source>
        <dbReference type="EMBL" id="KAK6172300.1"/>
    </source>
</evidence>
<evidence type="ECO:0000256" key="4">
    <source>
        <dbReference type="ARBA" id="ARBA00023136"/>
    </source>
</evidence>
<evidence type="ECO:0000259" key="7">
    <source>
        <dbReference type="PROSITE" id="PS50261"/>
    </source>
</evidence>
<feature type="transmembrane region" description="Helical" evidence="6">
    <location>
        <begin position="633"/>
        <end position="655"/>
    </location>
</feature>
<evidence type="ECO:0000256" key="3">
    <source>
        <dbReference type="ARBA" id="ARBA00022989"/>
    </source>
</evidence>
<evidence type="ECO:0008006" key="11">
    <source>
        <dbReference type="Google" id="ProtNLM"/>
    </source>
</evidence>
<dbReference type="EMBL" id="JAZGQO010000011">
    <property type="protein sequence ID" value="KAK6172300.1"/>
    <property type="molecule type" value="Genomic_DNA"/>
</dbReference>
<feature type="transmembrane region" description="Helical" evidence="6">
    <location>
        <begin position="607"/>
        <end position="627"/>
    </location>
</feature>
<organism evidence="9 10">
    <name type="scientific">Patella caerulea</name>
    <name type="common">Rayed Mediterranean limpet</name>
    <dbReference type="NCBI Taxonomy" id="87958"/>
    <lineage>
        <taxon>Eukaryota</taxon>
        <taxon>Metazoa</taxon>
        <taxon>Spiralia</taxon>
        <taxon>Lophotrochozoa</taxon>
        <taxon>Mollusca</taxon>
        <taxon>Gastropoda</taxon>
        <taxon>Patellogastropoda</taxon>
        <taxon>Patelloidea</taxon>
        <taxon>Patellidae</taxon>
        <taxon>Patella</taxon>
    </lineage>
</organism>
<dbReference type="CDD" id="cd15039">
    <property type="entry name" value="7tmB3_Methuselah-like"/>
    <property type="match status" value="1"/>
</dbReference>
<dbReference type="GO" id="GO:0016020">
    <property type="term" value="C:membrane"/>
    <property type="evidence" value="ECO:0007669"/>
    <property type="project" value="UniProtKB-SubCell"/>
</dbReference>
<gene>
    <name evidence="9" type="ORF">SNE40_015989</name>
</gene>
<feature type="transmembrane region" description="Helical" evidence="6">
    <location>
        <begin position="675"/>
        <end position="696"/>
    </location>
</feature>
<evidence type="ECO:0000313" key="10">
    <source>
        <dbReference type="Proteomes" id="UP001347796"/>
    </source>
</evidence>
<feature type="domain" description="G-protein coupled receptors family 2 profile 2" evidence="7">
    <location>
        <begin position="571"/>
        <end position="817"/>
    </location>
</feature>
<dbReference type="InterPro" id="IPR053231">
    <property type="entry name" value="GPCR_LN-TM7"/>
</dbReference>
<dbReference type="InterPro" id="IPR000832">
    <property type="entry name" value="GPCR_2_secretin-like"/>
</dbReference>
<evidence type="ECO:0000256" key="6">
    <source>
        <dbReference type="SAM" id="Phobius"/>
    </source>
</evidence>
<dbReference type="Gene3D" id="4.10.410.20">
    <property type="match status" value="1"/>
</dbReference>
<dbReference type="PROSITE" id="PS50958">
    <property type="entry name" value="SMB_2"/>
    <property type="match status" value="1"/>
</dbReference>
<accession>A0AAN8J930</accession>
<dbReference type="GO" id="GO:0007166">
    <property type="term" value="P:cell surface receptor signaling pathway"/>
    <property type="evidence" value="ECO:0007669"/>
    <property type="project" value="InterPro"/>
</dbReference>
<dbReference type="GO" id="GO:0004930">
    <property type="term" value="F:G protein-coupled receptor activity"/>
    <property type="evidence" value="ECO:0007669"/>
    <property type="project" value="InterPro"/>
</dbReference>
<evidence type="ECO:0000259" key="8">
    <source>
        <dbReference type="PROSITE" id="PS50958"/>
    </source>
</evidence>
<name>A0AAN8J930_PATCE</name>
<feature type="transmembrane region" description="Helical" evidence="6">
    <location>
        <begin position="768"/>
        <end position="789"/>
    </location>
</feature>
<evidence type="ECO:0000256" key="2">
    <source>
        <dbReference type="ARBA" id="ARBA00022692"/>
    </source>
</evidence>
<evidence type="ECO:0000256" key="1">
    <source>
        <dbReference type="ARBA" id="ARBA00004141"/>
    </source>
</evidence>
<feature type="transmembrane region" description="Helical" evidence="6">
    <location>
        <begin position="795"/>
        <end position="816"/>
    </location>
</feature>
<feature type="domain" description="SMB" evidence="8">
    <location>
        <begin position="17"/>
        <end position="63"/>
    </location>
</feature>
<dbReference type="SUPFAM" id="SSF90188">
    <property type="entry name" value="Somatomedin B domain"/>
    <property type="match status" value="1"/>
</dbReference>
<dbReference type="InterPro" id="IPR001212">
    <property type="entry name" value="Somatomedin_B_dom"/>
</dbReference>
<dbReference type="PANTHER" id="PTHR45902">
    <property type="entry name" value="LATROPHILIN RECEPTOR-LIKE PROTEIN A"/>
    <property type="match status" value="1"/>
</dbReference>
<protein>
    <recommendedName>
        <fullName evidence="11">G-protein coupled receptors family 2 profile 2 domain-containing protein</fullName>
    </recommendedName>
</protein>
<dbReference type="PROSITE" id="PS50261">
    <property type="entry name" value="G_PROTEIN_RECEP_F2_4"/>
    <property type="match status" value="1"/>
</dbReference>
<dbReference type="PANTHER" id="PTHR45902:SF1">
    <property type="entry name" value="LATROPHILIN RECEPTOR-LIKE PROTEIN A"/>
    <property type="match status" value="1"/>
</dbReference>
<comment type="subcellular location">
    <subcellularLocation>
        <location evidence="1">Membrane</location>
        <topology evidence="1">Multi-pass membrane protein</topology>
    </subcellularLocation>
</comment>
<keyword evidence="10" id="KW-1185">Reference proteome</keyword>
<feature type="transmembrane region" description="Helical" evidence="6">
    <location>
        <begin position="573"/>
        <end position="595"/>
    </location>
</feature>
<dbReference type="AlphaFoldDB" id="A0AAN8J930"/>
<evidence type="ECO:0000256" key="5">
    <source>
        <dbReference type="ARBA" id="ARBA00023157"/>
    </source>
</evidence>
<dbReference type="PROSITE" id="PS00524">
    <property type="entry name" value="SMB_1"/>
    <property type="match status" value="1"/>
</dbReference>
<dbReference type="SUPFAM" id="SSF81321">
    <property type="entry name" value="Family A G protein-coupled receptor-like"/>
    <property type="match status" value="1"/>
</dbReference>
<dbReference type="SMART" id="SM00201">
    <property type="entry name" value="SO"/>
    <property type="match status" value="1"/>
</dbReference>
<dbReference type="Proteomes" id="UP001347796">
    <property type="component" value="Unassembled WGS sequence"/>
</dbReference>
<keyword evidence="2 6" id="KW-0812">Transmembrane</keyword>
<dbReference type="Pfam" id="PF01033">
    <property type="entry name" value="Somatomedin_B"/>
    <property type="match status" value="1"/>
</dbReference>
<dbReference type="InterPro" id="IPR017981">
    <property type="entry name" value="GPCR_2-like_7TM"/>
</dbReference>